<evidence type="ECO:0000313" key="2">
    <source>
        <dbReference type="Proteomes" id="UP000722989"/>
    </source>
</evidence>
<organism evidence="1 2">
    <name type="scientific">Planosporangium thailandense</name>
    <dbReference type="NCBI Taxonomy" id="765197"/>
    <lineage>
        <taxon>Bacteria</taxon>
        <taxon>Bacillati</taxon>
        <taxon>Actinomycetota</taxon>
        <taxon>Actinomycetes</taxon>
        <taxon>Micromonosporales</taxon>
        <taxon>Micromonosporaceae</taxon>
        <taxon>Planosporangium</taxon>
    </lineage>
</organism>
<evidence type="ECO:0000313" key="1">
    <source>
        <dbReference type="EMBL" id="NJC73106.1"/>
    </source>
</evidence>
<gene>
    <name evidence="1" type="ORF">HC031_25805</name>
</gene>
<accession>A0ABX0Y4T0</accession>
<dbReference type="RefSeq" id="WP_167928013.1">
    <property type="nucleotide sequence ID" value="NZ_JAATVY010000025.1"/>
</dbReference>
<name>A0ABX0Y4T0_9ACTN</name>
<reference evidence="1 2" key="1">
    <citation type="submission" date="2020-03" db="EMBL/GenBank/DDBJ databases">
        <title>WGS of the type strain of Planosporangium spp.</title>
        <authorList>
            <person name="Thawai C."/>
        </authorList>
    </citation>
    <scope>NUCLEOTIDE SEQUENCE [LARGE SCALE GENOMIC DNA]</scope>
    <source>
        <strain evidence="1 2">TBRC 5610</strain>
    </source>
</reference>
<keyword evidence="2" id="KW-1185">Reference proteome</keyword>
<dbReference type="EMBL" id="JAATVY010000025">
    <property type="protein sequence ID" value="NJC73106.1"/>
    <property type="molecule type" value="Genomic_DNA"/>
</dbReference>
<sequence length="55" mass="6362">MSNIEINRHTEINLEVDEEKLQAIRSCLEKGRLSIRMSNVDLSQAGRLQAPYLYD</sequence>
<dbReference type="Proteomes" id="UP000722989">
    <property type="component" value="Unassembled WGS sequence"/>
</dbReference>
<comment type="caution">
    <text evidence="1">The sequence shown here is derived from an EMBL/GenBank/DDBJ whole genome shotgun (WGS) entry which is preliminary data.</text>
</comment>
<proteinExistence type="predicted"/>
<protein>
    <submittedName>
        <fullName evidence="1">Hsp20/alpha crystallin family protein</fullName>
    </submittedName>
</protein>